<keyword evidence="1" id="KW-0805">Transcription regulation</keyword>
<organism evidence="2 3">
    <name type="scientific">Furculomyces boomerangus</name>
    <dbReference type="NCBI Taxonomy" id="61424"/>
    <lineage>
        <taxon>Eukaryota</taxon>
        <taxon>Fungi</taxon>
        <taxon>Fungi incertae sedis</taxon>
        <taxon>Zoopagomycota</taxon>
        <taxon>Kickxellomycotina</taxon>
        <taxon>Harpellomycetes</taxon>
        <taxon>Harpellales</taxon>
        <taxon>Harpellaceae</taxon>
        <taxon>Furculomyces</taxon>
    </lineage>
</organism>
<dbReference type="EMBL" id="MBFT01000220">
    <property type="protein sequence ID" value="PVU94820.1"/>
    <property type="molecule type" value="Genomic_DNA"/>
</dbReference>
<sequence length="199" mass="22613">MLKDRLDAVCGGIESGRKRMELYEIFQPKFQTPIGPTRKDDVLLFLRTQYGMSNPSTPLLERISILQYGQPETHSKRRATIRPLSSSTIHYGNAYEILDHLGYKKFASNVRNGFWYHFENMAWIGFYQIHKNDDTGIIGGGGLLDPSGTWIIEVTAQATGQENVAQAIDVLERIRSLIRGTAELYVLDHVYTQSKVVYV</sequence>
<dbReference type="Proteomes" id="UP000245699">
    <property type="component" value="Unassembled WGS sequence"/>
</dbReference>
<comment type="subcellular location">
    <subcellularLocation>
        <location evidence="1">Nucleus</location>
    </subcellularLocation>
</comment>
<dbReference type="Pfam" id="PF09637">
    <property type="entry name" value="Med18"/>
    <property type="match status" value="1"/>
</dbReference>
<evidence type="ECO:0000313" key="3">
    <source>
        <dbReference type="Proteomes" id="UP000245699"/>
    </source>
</evidence>
<keyword evidence="1" id="KW-0804">Transcription</keyword>
<reference evidence="2 3" key="1">
    <citation type="journal article" date="2018" name="MBio">
        <title>Comparative Genomics Reveals the Core Gene Toolbox for the Fungus-Insect Symbiosis.</title>
        <authorList>
            <person name="Wang Y."/>
            <person name="Stata M."/>
            <person name="Wang W."/>
            <person name="Stajich J.E."/>
            <person name="White M.M."/>
            <person name="Moncalvo J.M."/>
        </authorList>
    </citation>
    <scope>NUCLEOTIDE SEQUENCE [LARGE SCALE GENOMIC DNA]</scope>
    <source>
        <strain evidence="2 3">AUS-77-4</strain>
    </source>
</reference>
<evidence type="ECO:0000256" key="1">
    <source>
        <dbReference type="RuleBase" id="RU364150"/>
    </source>
</evidence>
<comment type="function">
    <text evidence="1">Component of the Mediator complex, a coactivator involved in the regulated transcription of nearly all RNA polymerase II-dependent genes. Mediator functions as a bridge to convey information from gene-specific regulatory proteins to the basal RNA polymerase II transcription machinery. Mediator is recruited to promoters by direct interactions with regulatory proteins and serves as a scaffold for the assembly of a functional preinitiation complex with RNA polymerase II and the general transcription factors.</text>
</comment>
<keyword evidence="3" id="KW-1185">Reference proteome</keyword>
<comment type="similarity">
    <text evidence="1">Belongs to the Mediator complex subunit 18 family.</text>
</comment>
<dbReference type="STRING" id="61424.A0A2T9YR40"/>
<dbReference type="InterPro" id="IPR019095">
    <property type="entry name" value="Mediator_Med18"/>
</dbReference>
<comment type="subunit">
    <text evidence="1">Component of the Mediator complex.</text>
</comment>
<keyword evidence="1" id="KW-0539">Nucleus</keyword>
<protein>
    <recommendedName>
        <fullName evidence="1">Mediator of RNA polymerase II transcription subunit 18</fullName>
    </recommendedName>
    <alternativeName>
        <fullName evidence="1">Mediator complex subunit 18</fullName>
    </alternativeName>
</protein>
<dbReference type="AlphaFoldDB" id="A0A2T9YR40"/>
<keyword evidence="1" id="KW-0010">Activator</keyword>
<dbReference type="GO" id="GO:0006357">
    <property type="term" value="P:regulation of transcription by RNA polymerase II"/>
    <property type="evidence" value="ECO:0007669"/>
    <property type="project" value="InterPro"/>
</dbReference>
<name>A0A2T9YR40_9FUNG</name>
<gene>
    <name evidence="1" type="primary">MED18</name>
    <name evidence="2" type="ORF">BB559_002928</name>
</gene>
<dbReference type="GO" id="GO:0016592">
    <property type="term" value="C:mediator complex"/>
    <property type="evidence" value="ECO:0007669"/>
    <property type="project" value="InterPro"/>
</dbReference>
<evidence type="ECO:0000313" key="2">
    <source>
        <dbReference type="EMBL" id="PVU94820.1"/>
    </source>
</evidence>
<dbReference type="Gene3D" id="2.40.320.10">
    <property type="entry name" value="Hypothetical Protein Pfu-838710-001"/>
    <property type="match status" value="1"/>
</dbReference>
<comment type="caution">
    <text evidence="2">The sequence shown here is derived from an EMBL/GenBank/DDBJ whole genome shotgun (WGS) entry which is preliminary data.</text>
</comment>
<dbReference type="OrthoDB" id="5348092at2759"/>
<proteinExistence type="inferred from homology"/>
<accession>A0A2T9YR40</accession>
<dbReference type="GO" id="GO:0003712">
    <property type="term" value="F:transcription coregulator activity"/>
    <property type="evidence" value="ECO:0007669"/>
    <property type="project" value="InterPro"/>
</dbReference>